<gene>
    <name evidence="2" type="ORF">TM448A00064_0077</name>
    <name evidence="3" type="ORF">TM448B00061_0086</name>
</gene>
<dbReference type="EMBL" id="MT144588">
    <property type="protein sequence ID" value="QJH93466.1"/>
    <property type="molecule type" value="Genomic_DNA"/>
</dbReference>
<proteinExistence type="predicted"/>
<dbReference type="EMBL" id="MT143971">
    <property type="protein sequence ID" value="QJA43898.1"/>
    <property type="molecule type" value="Genomic_DNA"/>
</dbReference>
<accession>A0A6H1Z8P0</accession>
<feature type="domain" description="Phage-like element PBSX protein XkdF" evidence="1">
    <location>
        <begin position="221"/>
        <end position="344"/>
    </location>
</feature>
<evidence type="ECO:0000313" key="2">
    <source>
        <dbReference type="EMBL" id="QJA43898.1"/>
    </source>
</evidence>
<dbReference type="Pfam" id="PF14550">
    <property type="entry name" value="Peptidase_S78_2"/>
    <property type="match status" value="1"/>
</dbReference>
<reference evidence="2" key="1">
    <citation type="submission" date="2020-03" db="EMBL/GenBank/DDBJ databases">
        <title>The deep terrestrial virosphere.</title>
        <authorList>
            <person name="Holmfeldt K."/>
            <person name="Nilsson E."/>
            <person name="Simone D."/>
            <person name="Lopez-Fernandez M."/>
            <person name="Wu X."/>
            <person name="de Brujin I."/>
            <person name="Lundin D."/>
            <person name="Andersson A."/>
            <person name="Bertilsson S."/>
            <person name="Dopson M."/>
        </authorList>
    </citation>
    <scope>NUCLEOTIDE SEQUENCE</scope>
    <source>
        <strain evidence="2">TM448A00064</strain>
        <strain evidence="3">TM448B00061</strain>
    </source>
</reference>
<dbReference type="AlphaFoldDB" id="A0A6H1Z8P0"/>
<organism evidence="2">
    <name type="scientific">viral metagenome</name>
    <dbReference type="NCBI Taxonomy" id="1070528"/>
    <lineage>
        <taxon>unclassified sequences</taxon>
        <taxon>metagenomes</taxon>
        <taxon>organismal metagenomes</taxon>
    </lineage>
</organism>
<evidence type="ECO:0000259" key="1">
    <source>
        <dbReference type="Pfam" id="PF14550"/>
    </source>
</evidence>
<name>A0A6H1Z8P0_9ZZZZ</name>
<evidence type="ECO:0000313" key="3">
    <source>
        <dbReference type="EMBL" id="QJH93466.1"/>
    </source>
</evidence>
<protein>
    <submittedName>
        <fullName evidence="2">Putative peptidase</fullName>
    </submittedName>
</protein>
<dbReference type="InterPro" id="IPR027924">
    <property type="entry name" value="XkdF"/>
</dbReference>
<sequence length="355" mass="39451">MQYIRSSKEWFRFFSSEYVWYDYSLEDMVEYHTQLHAQYGDKPDPIILDVERDLSTWLRKQGIEHRYKDELSKKAGTLVENPAPPTVGEIQAYLKNVTLESPAIEVLQDIAGGRIFLGRISPLLKPLQTGVIRALNAALPPGVTLAAPTKRASSKDFVRAISLFDLKLAKQFWAPERVTTWETIALQLNAEAIQVSKIYAARGGANIPFHVVKAGSSSVPEERIVTGVHLEPGVIDKTTLNPDGTPTGADGDTYDDAEVRKAMFWWMENGGQTFTYLHPGQGGFQLGSDAVKLLENWQARTDFVEGEQQITKGAWLSTVRIYNDGLWVDIKAGNLKSFSIDAAAMGSFEQVTVPA</sequence>